<dbReference type="AlphaFoldDB" id="A0A9Q1KZ31"/>
<dbReference type="Proteomes" id="UP001153076">
    <property type="component" value="Unassembled WGS sequence"/>
</dbReference>
<dbReference type="FunFam" id="3.40.50.1110:FF:000003">
    <property type="entry name" value="GDSL esterase/lipase APG"/>
    <property type="match status" value="2"/>
</dbReference>
<dbReference type="CDD" id="cd01837">
    <property type="entry name" value="SGNH_plant_lipase_like"/>
    <property type="match status" value="2"/>
</dbReference>
<dbReference type="Pfam" id="PF00657">
    <property type="entry name" value="Lipase_GDSL"/>
    <property type="match status" value="2"/>
</dbReference>
<keyword evidence="2" id="KW-0378">Hydrolase</keyword>
<evidence type="ECO:0000256" key="2">
    <source>
        <dbReference type="ARBA" id="ARBA00022801"/>
    </source>
</evidence>
<reference evidence="6" key="1">
    <citation type="submission" date="2022-04" db="EMBL/GenBank/DDBJ databases">
        <title>Carnegiea gigantea Genome sequencing and assembly v2.</title>
        <authorList>
            <person name="Copetti D."/>
            <person name="Sanderson M.J."/>
            <person name="Burquez A."/>
            <person name="Wojciechowski M.F."/>
        </authorList>
    </citation>
    <scope>NUCLEOTIDE SEQUENCE</scope>
    <source>
        <strain evidence="6">SGP5-SGP5p</strain>
        <tissue evidence="6">Aerial part</tissue>
    </source>
</reference>
<keyword evidence="7" id="KW-1185">Reference proteome</keyword>
<dbReference type="InterPro" id="IPR036514">
    <property type="entry name" value="SGNH_hydro_sf"/>
</dbReference>
<sequence>MKLEGTLLLLVTAAILGIAIDGYECKVVEFAFGDSLTDVGNNNHLSKSLAKPNLPWYGIDLGDGLPNGRFTNGRIVLDVLGDTIGMPRPPAFLDPSLNENMILENGVNYASGGSGILNETGRLFIQKLGFDKQIELFKGTQDMITRKIGKNKSDEFFRNALYFVAFGSNDFINNYLMPVYGDPWLFNDESFIRYLVQTFEQQLKTLHHLGARKVYVFGLAPLGCIPLQRVMSHTGSCQENTNKLARSFNYGVGKMIDKLSKTLPDATFKFGDAYDFIYDVITNPFKYGFTNSDSPCCSFGQIRPALTCTPASMLCKDRSKYVFWDEYHPTDRANELMAKEFLKNMKLKVTLLLVIVAILGIAIDKYECKTVGFAFGDSLSDVGNNNRLPRSLAKPNLPWYGVDFGNGLPNGRFTNGRIILDIVGDAIGMPRPPPFLDPTLDANTIMEKGANYASGGGGILNETGRHFIQRFCFDKQIELFKGTQDTITRKIGKNKSNEFFQNALYFIAFGNNDFINNYLMPVYNDHWMFNDETFVKYLVHTYEKQFKTLHNLGARKVFVFGLGPVGCIPMQRVMTETGDCQESTNNLARNFNYAVGKMIEKLSRTLPNANFKFADTYDFLYDLVSNPSKYGFTNSDSPCCSFGEIRPAFTCTPASILCQDRTKYVFWDEFHPTDSASEVIAEEFLKKFGLSKANQAGDAPNSQVPAMAPAANGTQVHS</sequence>
<evidence type="ECO:0000256" key="3">
    <source>
        <dbReference type="ARBA" id="ARBA00022963"/>
    </source>
</evidence>
<dbReference type="PANTHER" id="PTHR45648:SF8">
    <property type="entry name" value="ZINC FINGER PROTEIN"/>
    <property type="match status" value="1"/>
</dbReference>
<dbReference type="SUPFAM" id="SSF52266">
    <property type="entry name" value="SGNH hydrolase"/>
    <property type="match status" value="2"/>
</dbReference>
<comment type="caution">
    <text evidence="6">The sequence shown here is derived from an EMBL/GenBank/DDBJ whole genome shotgun (WGS) entry which is preliminary data.</text>
</comment>
<evidence type="ECO:0000256" key="1">
    <source>
        <dbReference type="ARBA" id="ARBA00008668"/>
    </source>
</evidence>
<dbReference type="PANTHER" id="PTHR45648">
    <property type="entry name" value="GDSL LIPASE/ACYLHYDROLASE FAMILY PROTEIN (AFU_ORTHOLOGUE AFUA_4G14700)"/>
    <property type="match status" value="1"/>
</dbReference>
<evidence type="ECO:0000313" key="7">
    <source>
        <dbReference type="Proteomes" id="UP001153076"/>
    </source>
</evidence>
<keyword evidence="3" id="KW-0442">Lipid degradation</keyword>
<proteinExistence type="inferred from homology"/>
<dbReference type="InterPro" id="IPR035669">
    <property type="entry name" value="SGNH_plant_lipase-like"/>
</dbReference>
<keyword evidence="5" id="KW-0732">Signal</keyword>
<dbReference type="GO" id="GO:0016042">
    <property type="term" value="P:lipid catabolic process"/>
    <property type="evidence" value="ECO:0007669"/>
    <property type="project" value="UniProtKB-KW"/>
</dbReference>
<organism evidence="6 7">
    <name type="scientific">Carnegiea gigantea</name>
    <dbReference type="NCBI Taxonomy" id="171969"/>
    <lineage>
        <taxon>Eukaryota</taxon>
        <taxon>Viridiplantae</taxon>
        <taxon>Streptophyta</taxon>
        <taxon>Embryophyta</taxon>
        <taxon>Tracheophyta</taxon>
        <taxon>Spermatophyta</taxon>
        <taxon>Magnoliopsida</taxon>
        <taxon>eudicotyledons</taxon>
        <taxon>Gunneridae</taxon>
        <taxon>Pentapetalae</taxon>
        <taxon>Caryophyllales</taxon>
        <taxon>Cactineae</taxon>
        <taxon>Cactaceae</taxon>
        <taxon>Cactoideae</taxon>
        <taxon>Echinocereeae</taxon>
        <taxon>Carnegiea</taxon>
    </lineage>
</organism>
<dbReference type="InterPro" id="IPR001087">
    <property type="entry name" value="GDSL"/>
</dbReference>
<protein>
    <submittedName>
        <fullName evidence="6">Uncharacterized protein</fullName>
    </submittedName>
</protein>
<dbReference type="EMBL" id="JAKOGI010000005">
    <property type="protein sequence ID" value="KAJ8452329.1"/>
    <property type="molecule type" value="Genomic_DNA"/>
</dbReference>
<evidence type="ECO:0000313" key="6">
    <source>
        <dbReference type="EMBL" id="KAJ8452329.1"/>
    </source>
</evidence>
<evidence type="ECO:0000256" key="4">
    <source>
        <dbReference type="SAM" id="MobiDB-lite"/>
    </source>
</evidence>
<evidence type="ECO:0000256" key="5">
    <source>
        <dbReference type="SAM" id="SignalP"/>
    </source>
</evidence>
<gene>
    <name evidence="6" type="ORF">Cgig2_006134</name>
</gene>
<comment type="similarity">
    <text evidence="1">Belongs to the 'GDSL' lipolytic enzyme family.</text>
</comment>
<feature type="region of interest" description="Disordered" evidence="4">
    <location>
        <begin position="696"/>
        <end position="718"/>
    </location>
</feature>
<feature type="chain" id="PRO_5040329434" evidence="5">
    <location>
        <begin position="20"/>
        <end position="718"/>
    </location>
</feature>
<dbReference type="Gene3D" id="3.40.50.1110">
    <property type="entry name" value="SGNH hydrolase"/>
    <property type="match status" value="2"/>
</dbReference>
<keyword evidence="3" id="KW-0443">Lipid metabolism</keyword>
<accession>A0A9Q1KZ31</accession>
<dbReference type="InterPro" id="IPR051058">
    <property type="entry name" value="GDSL_Est/Lipase"/>
</dbReference>
<dbReference type="OrthoDB" id="1600564at2759"/>
<name>A0A9Q1KZ31_9CARY</name>
<dbReference type="GO" id="GO:0016788">
    <property type="term" value="F:hydrolase activity, acting on ester bonds"/>
    <property type="evidence" value="ECO:0007669"/>
    <property type="project" value="InterPro"/>
</dbReference>
<feature type="signal peptide" evidence="5">
    <location>
        <begin position="1"/>
        <end position="19"/>
    </location>
</feature>